<evidence type="ECO:0000313" key="4">
    <source>
        <dbReference type="Proteomes" id="UP000236959"/>
    </source>
</evidence>
<dbReference type="InterPro" id="IPR050983">
    <property type="entry name" value="GST_Omega/HSP26"/>
</dbReference>
<dbReference type="InterPro" id="IPR040079">
    <property type="entry name" value="Glutathione_S-Trfase"/>
</dbReference>
<protein>
    <submittedName>
        <fullName evidence="3">Glutathione S-transferase</fullName>
    </submittedName>
</protein>
<evidence type="ECO:0000259" key="2">
    <source>
        <dbReference type="PROSITE" id="PS50405"/>
    </source>
</evidence>
<organism evidence="3 4">
    <name type="scientific">Roseibium marinum</name>
    <dbReference type="NCBI Taxonomy" id="281252"/>
    <lineage>
        <taxon>Bacteria</taxon>
        <taxon>Pseudomonadati</taxon>
        <taxon>Pseudomonadota</taxon>
        <taxon>Alphaproteobacteria</taxon>
        <taxon>Hyphomicrobiales</taxon>
        <taxon>Stappiaceae</taxon>
        <taxon>Roseibium</taxon>
    </lineage>
</organism>
<evidence type="ECO:0000259" key="1">
    <source>
        <dbReference type="PROSITE" id="PS50404"/>
    </source>
</evidence>
<dbReference type="Gene3D" id="3.40.30.10">
    <property type="entry name" value="Glutaredoxin"/>
    <property type="match status" value="1"/>
</dbReference>
<dbReference type="InterPro" id="IPR036282">
    <property type="entry name" value="Glutathione-S-Trfase_C_sf"/>
</dbReference>
<dbReference type="Proteomes" id="UP000236959">
    <property type="component" value="Unassembled WGS sequence"/>
</dbReference>
<proteinExistence type="predicted"/>
<sequence>MPHVTGMSERPTLYSFRRCPYAMRARLAISVSGQTVELREIVLREKAPEFLNTSPSATVPCLKHGDTVLDESLDIMLWALESSDPEHWLLPEDGDKTGMFSLIEECDGSFKHHLDRYKYDTRHPDADREEERSGASVFLRCLDDRLTAGPWLFGARPALADFAILPFVRQFANTDRDWFDGENWPELKTWLGAFETSGRFLAIMQKWPKWRAGDEPLLFPAAPAADLTKM</sequence>
<dbReference type="Gene3D" id="1.20.1050.10">
    <property type="match status" value="1"/>
</dbReference>
<dbReference type="PANTHER" id="PTHR43968">
    <property type="match status" value="1"/>
</dbReference>
<dbReference type="InterPro" id="IPR004045">
    <property type="entry name" value="Glutathione_S-Trfase_N"/>
</dbReference>
<name>A0A2S3UXA3_9HYPH</name>
<keyword evidence="4" id="KW-1185">Reference proteome</keyword>
<dbReference type="SUPFAM" id="SSF47616">
    <property type="entry name" value="GST C-terminal domain-like"/>
    <property type="match status" value="1"/>
</dbReference>
<reference evidence="3 4" key="1">
    <citation type="submission" date="2018-01" db="EMBL/GenBank/DDBJ databases">
        <title>Genomic Encyclopedia of Archaeal and Bacterial Type Strains, Phase II (KMG-II): from individual species to whole genera.</title>
        <authorList>
            <person name="Goeker M."/>
        </authorList>
    </citation>
    <scope>NUCLEOTIDE SEQUENCE [LARGE SCALE GENOMIC DNA]</scope>
    <source>
        <strain evidence="3 4">DSM 17023</strain>
    </source>
</reference>
<dbReference type="EMBL" id="PPCN01000003">
    <property type="protein sequence ID" value="POF32348.1"/>
    <property type="molecule type" value="Genomic_DNA"/>
</dbReference>
<gene>
    <name evidence="3" type="ORF">CLV41_103271</name>
</gene>
<dbReference type="InterPro" id="IPR010987">
    <property type="entry name" value="Glutathione-S-Trfase_C-like"/>
</dbReference>
<feature type="domain" description="GST N-terminal" evidence="1">
    <location>
        <begin position="9"/>
        <end position="87"/>
    </location>
</feature>
<dbReference type="CDD" id="cd03196">
    <property type="entry name" value="GST_C_5"/>
    <property type="match status" value="1"/>
</dbReference>
<dbReference type="SUPFAM" id="SSF52833">
    <property type="entry name" value="Thioredoxin-like"/>
    <property type="match status" value="1"/>
</dbReference>
<dbReference type="GO" id="GO:0016740">
    <property type="term" value="F:transferase activity"/>
    <property type="evidence" value="ECO:0007669"/>
    <property type="project" value="UniProtKB-KW"/>
</dbReference>
<dbReference type="InterPro" id="IPR036249">
    <property type="entry name" value="Thioredoxin-like_sf"/>
</dbReference>
<keyword evidence="3" id="KW-0808">Transferase</keyword>
<feature type="domain" description="GST C-terminal" evidence="2">
    <location>
        <begin position="93"/>
        <end position="224"/>
    </location>
</feature>
<dbReference type="Pfam" id="PF13410">
    <property type="entry name" value="GST_C_2"/>
    <property type="match status" value="1"/>
</dbReference>
<dbReference type="PANTHER" id="PTHR43968:SF6">
    <property type="entry name" value="GLUTATHIONE S-TRANSFERASE OMEGA"/>
    <property type="match status" value="1"/>
</dbReference>
<dbReference type="PROSITE" id="PS50405">
    <property type="entry name" value="GST_CTER"/>
    <property type="match status" value="1"/>
</dbReference>
<comment type="caution">
    <text evidence="3">The sequence shown here is derived from an EMBL/GenBank/DDBJ whole genome shotgun (WGS) entry which is preliminary data.</text>
</comment>
<dbReference type="SFLD" id="SFLDS00019">
    <property type="entry name" value="Glutathione_Transferase_(cytos"/>
    <property type="match status" value="1"/>
</dbReference>
<evidence type="ECO:0000313" key="3">
    <source>
        <dbReference type="EMBL" id="POF32348.1"/>
    </source>
</evidence>
<accession>A0A2S3UXA3</accession>
<dbReference type="PROSITE" id="PS50404">
    <property type="entry name" value="GST_NTER"/>
    <property type="match status" value="1"/>
</dbReference>
<dbReference type="GO" id="GO:0005737">
    <property type="term" value="C:cytoplasm"/>
    <property type="evidence" value="ECO:0007669"/>
    <property type="project" value="TreeGrafter"/>
</dbReference>
<dbReference type="Pfam" id="PF13417">
    <property type="entry name" value="GST_N_3"/>
    <property type="match status" value="1"/>
</dbReference>
<dbReference type="AlphaFoldDB" id="A0A2S3UXA3"/>